<evidence type="ECO:0000313" key="2">
    <source>
        <dbReference type="EMBL" id="GLY64812.1"/>
    </source>
</evidence>
<name>A0A9W6QZF7_9PSEU</name>
<feature type="compositionally biased region" description="Basic and acidic residues" evidence="1">
    <location>
        <begin position="298"/>
        <end position="310"/>
    </location>
</feature>
<dbReference type="Proteomes" id="UP001165136">
    <property type="component" value="Unassembled WGS sequence"/>
</dbReference>
<feature type="region of interest" description="Disordered" evidence="1">
    <location>
        <begin position="298"/>
        <end position="320"/>
    </location>
</feature>
<dbReference type="RefSeq" id="WP_285486292.1">
    <property type="nucleotide sequence ID" value="NZ_BSTI01000003.1"/>
</dbReference>
<protein>
    <submittedName>
        <fullName evidence="2">Uncharacterized protein</fullName>
    </submittedName>
</protein>
<keyword evidence="3" id="KW-1185">Reference proteome</keyword>
<evidence type="ECO:0000256" key="1">
    <source>
        <dbReference type="SAM" id="MobiDB-lite"/>
    </source>
</evidence>
<accession>A0A9W6QZF7</accession>
<sequence>MTQKDDPGPTVPIAKWATDGKALKADPSSFSGYGKNVATLRGNLESDSLPANTALAGGGQDVALSTGGFPPGTTVQKLAGRNAREMAQCLPDLTNNLAAISSVALIMGDLFKDMDAQNSAMLNAVEWAFVMPGGNKPADLPYYIDPKQTLESLTEKSTAPPPTDTSGDKLLSKFNFGTGEVYTYQTADGGIRSKVITSNGETEMYTDKKGNTVYQIEKSSDGKTVTTTYYQHGKPVRGTRQVTTTDTATDKSSKITDQKTTVDQLDKDGKVVPKKTTTNHTVTTTYQDGTHTRQYYTEDAHGKKTNERDIGLQGDPVTGKDWSELADQRLAEANRVAGGA</sequence>
<organism evidence="2 3">
    <name type="scientific">Amycolatopsis taiwanensis</name>
    <dbReference type="NCBI Taxonomy" id="342230"/>
    <lineage>
        <taxon>Bacteria</taxon>
        <taxon>Bacillati</taxon>
        <taxon>Actinomycetota</taxon>
        <taxon>Actinomycetes</taxon>
        <taxon>Pseudonocardiales</taxon>
        <taxon>Pseudonocardiaceae</taxon>
        <taxon>Amycolatopsis</taxon>
    </lineage>
</organism>
<dbReference type="EMBL" id="BSTI01000003">
    <property type="protein sequence ID" value="GLY64812.1"/>
    <property type="molecule type" value="Genomic_DNA"/>
</dbReference>
<evidence type="ECO:0000313" key="3">
    <source>
        <dbReference type="Proteomes" id="UP001165136"/>
    </source>
</evidence>
<reference evidence="2" key="1">
    <citation type="submission" date="2023-03" db="EMBL/GenBank/DDBJ databases">
        <title>Amycolatopsis taiwanensis NBRC 103393.</title>
        <authorList>
            <person name="Ichikawa N."/>
            <person name="Sato H."/>
            <person name="Tonouchi N."/>
        </authorList>
    </citation>
    <scope>NUCLEOTIDE SEQUENCE</scope>
    <source>
        <strain evidence="2">NBRC 103393</strain>
    </source>
</reference>
<proteinExistence type="predicted"/>
<dbReference type="AlphaFoldDB" id="A0A9W6QZF7"/>
<gene>
    <name evidence="2" type="ORF">Atai01_14310</name>
</gene>
<comment type="caution">
    <text evidence="2">The sequence shown here is derived from an EMBL/GenBank/DDBJ whole genome shotgun (WGS) entry which is preliminary data.</text>
</comment>